<comment type="caution">
    <text evidence="12">The sequence shown here is derived from an EMBL/GenBank/DDBJ whole genome shotgun (WGS) entry which is preliminary data.</text>
</comment>
<dbReference type="SUPFAM" id="SSF56112">
    <property type="entry name" value="Protein kinase-like (PK-like)"/>
    <property type="match status" value="1"/>
</dbReference>
<dbReference type="Gene3D" id="3.30.200.20">
    <property type="entry name" value="Phosphorylase Kinase, domain 1"/>
    <property type="match status" value="1"/>
</dbReference>
<keyword evidence="6" id="KW-0418">Kinase</keyword>
<evidence type="ECO:0000256" key="7">
    <source>
        <dbReference type="ARBA" id="ARBA00022840"/>
    </source>
</evidence>
<feature type="binding site" evidence="8">
    <location>
        <position position="200"/>
    </location>
    <ligand>
        <name>ATP</name>
        <dbReference type="ChEBI" id="CHEBI:30616"/>
    </ligand>
</feature>
<feature type="compositionally biased region" description="Polar residues" evidence="10">
    <location>
        <begin position="110"/>
        <end position="129"/>
    </location>
</feature>
<dbReference type="InterPro" id="IPR011009">
    <property type="entry name" value="Kinase-like_dom_sf"/>
</dbReference>
<comment type="similarity">
    <text evidence="9">Belongs to the protein kinase superfamily.</text>
</comment>
<feature type="region of interest" description="Disordered" evidence="10">
    <location>
        <begin position="12"/>
        <end position="53"/>
    </location>
</feature>
<dbReference type="InterPro" id="IPR001245">
    <property type="entry name" value="Ser-Thr/Tyr_kinase_cat_dom"/>
</dbReference>
<organism evidence="12 13">
    <name type="scientific">Brassica napus</name>
    <name type="common">Rape</name>
    <dbReference type="NCBI Taxonomy" id="3708"/>
    <lineage>
        <taxon>Eukaryota</taxon>
        <taxon>Viridiplantae</taxon>
        <taxon>Streptophyta</taxon>
        <taxon>Embryophyta</taxon>
        <taxon>Tracheophyta</taxon>
        <taxon>Spermatophyta</taxon>
        <taxon>Magnoliopsida</taxon>
        <taxon>eudicotyledons</taxon>
        <taxon>Gunneridae</taxon>
        <taxon>Pentapetalae</taxon>
        <taxon>rosids</taxon>
        <taxon>malvids</taxon>
        <taxon>Brassicales</taxon>
        <taxon>Brassicaceae</taxon>
        <taxon>Brassiceae</taxon>
        <taxon>Brassica</taxon>
    </lineage>
</organism>
<comment type="subcellular location">
    <subcellularLocation>
        <location evidence="1">Cell membrane</location>
    </subcellularLocation>
</comment>
<feature type="compositionally biased region" description="Polar residues" evidence="10">
    <location>
        <begin position="23"/>
        <end position="38"/>
    </location>
</feature>
<gene>
    <name evidence="12" type="ORF">HID58_048797</name>
</gene>
<dbReference type="CDD" id="cd14066">
    <property type="entry name" value="STKc_IRAK"/>
    <property type="match status" value="1"/>
</dbReference>
<keyword evidence="7 8" id="KW-0067">ATP-binding</keyword>
<proteinExistence type="inferred from homology"/>
<dbReference type="Pfam" id="PF07714">
    <property type="entry name" value="PK_Tyr_Ser-Thr"/>
    <property type="match status" value="1"/>
</dbReference>
<dbReference type="InterPro" id="IPR008271">
    <property type="entry name" value="Ser/Thr_kinase_AS"/>
</dbReference>
<evidence type="ECO:0000256" key="6">
    <source>
        <dbReference type="ARBA" id="ARBA00022777"/>
    </source>
</evidence>
<accession>A0ABQ8B345</accession>
<dbReference type="Gene3D" id="1.10.510.10">
    <property type="entry name" value="Transferase(Phosphotransferase) domain 1"/>
    <property type="match status" value="1"/>
</dbReference>
<evidence type="ECO:0000256" key="1">
    <source>
        <dbReference type="ARBA" id="ARBA00004236"/>
    </source>
</evidence>
<feature type="domain" description="Protein kinase" evidence="11">
    <location>
        <begin position="165"/>
        <end position="447"/>
    </location>
</feature>
<dbReference type="PROSITE" id="PS50011">
    <property type="entry name" value="PROTEIN_KINASE_DOM"/>
    <property type="match status" value="1"/>
</dbReference>
<dbReference type="InterPro" id="IPR017441">
    <property type="entry name" value="Protein_kinase_ATP_BS"/>
</dbReference>
<evidence type="ECO:0000313" key="13">
    <source>
        <dbReference type="Proteomes" id="UP000824890"/>
    </source>
</evidence>
<evidence type="ECO:0000256" key="3">
    <source>
        <dbReference type="ARBA" id="ARBA00022527"/>
    </source>
</evidence>
<keyword evidence="2" id="KW-1003">Cell membrane</keyword>
<protein>
    <recommendedName>
        <fullName evidence="11">Protein kinase domain-containing protein</fullName>
    </recommendedName>
</protein>
<dbReference type="EMBL" id="JAGKQM010000012">
    <property type="protein sequence ID" value="KAH0899229.1"/>
    <property type="molecule type" value="Genomic_DNA"/>
</dbReference>
<dbReference type="InterPro" id="IPR000719">
    <property type="entry name" value="Prot_kinase_dom"/>
</dbReference>
<evidence type="ECO:0000256" key="2">
    <source>
        <dbReference type="ARBA" id="ARBA00022475"/>
    </source>
</evidence>
<sequence>HELYVLVQIQEPRRKGKDRRKAQNSTPELRNKSQTPSFNLHRPRSLPSQRSIRDLDTEREQRLMANEIQGDMCGEVLPQVDCGADMNCLFLLKSKKPEPRNQQKDRRKAQNSAPGQRNKSETPSFNLQRPRSLPSGRSIRDLDREREQSLRVFTYEELSEATCGFSRRLKIGHGGFGNVYKGKIPTTGDSDPPLVVAIKKLNPQGLQGHKQWLAEVEFLGVVNHQNVVKLLGYCSEDGENGMERLLVYEYMSNRSLEEHLFTRGACTLPWKQRLEIMLGAAEGLAYLHEVKVIYRDFKSSNVLLNDEFCPKLSDFGLVREGPQGDNTHVTTAKVGTQGYAAPEYVQTGHLRLKSDVYSFGVVLYEIITGRRTIERNKPPAERRLLEWVKEYPPDCRRFSMIVDPRLRNNYPSAGTRSLAKLADLCLKKNDKERPTMEIVVERLKKIIEECDSGDSYIAASKESSQVRCNSRAAGPVEGSLRGGVSVSVSVRE</sequence>
<dbReference type="PANTHER" id="PTHR45621">
    <property type="entry name" value="OS01G0588500 PROTEIN-RELATED"/>
    <property type="match status" value="1"/>
</dbReference>
<name>A0ABQ8B345_BRANA</name>
<keyword evidence="2" id="KW-0472">Membrane</keyword>
<dbReference type="PROSITE" id="PS00107">
    <property type="entry name" value="PROTEIN_KINASE_ATP"/>
    <property type="match status" value="1"/>
</dbReference>
<keyword evidence="5 8" id="KW-0547">Nucleotide-binding</keyword>
<keyword evidence="4" id="KW-0808">Transferase</keyword>
<feature type="non-terminal residue" evidence="12">
    <location>
        <position position="1"/>
    </location>
</feature>
<reference evidence="12 13" key="1">
    <citation type="submission" date="2021-05" db="EMBL/GenBank/DDBJ databases">
        <title>Genome Assembly of Synthetic Allotetraploid Brassica napus Reveals Homoeologous Exchanges between Subgenomes.</title>
        <authorList>
            <person name="Davis J.T."/>
        </authorList>
    </citation>
    <scope>NUCLEOTIDE SEQUENCE [LARGE SCALE GENOMIC DNA]</scope>
    <source>
        <strain evidence="13">cv. Da-Ae</strain>
        <tissue evidence="12">Seedling</tissue>
    </source>
</reference>
<evidence type="ECO:0000256" key="10">
    <source>
        <dbReference type="SAM" id="MobiDB-lite"/>
    </source>
</evidence>
<keyword evidence="3 9" id="KW-0723">Serine/threonine-protein kinase</keyword>
<feature type="compositionally biased region" description="Basic and acidic residues" evidence="10">
    <location>
        <begin position="95"/>
        <end position="104"/>
    </location>
</feature>
<dbReference type="PROSITE" id="PS00108">
    <property type="entry name" value="PROTEIN_KINASE_ST"/>
    <property type="match status" value="1"/>
</dbReference>
<evidence type="ECO:0000256" key="4">
    <source>
        <dbReference type="ARBA" id="ARBA00022679"/>
    </source>
</evidence>
<evidence type="ECO:0000259" key="11">
    <source>
        <dbReference type="PROSITE" id="PS50011"/>
    </source>
</evidence>
<evidence type="ECO:0000256" key="8">
    <source>
        <dbReference type="PROSITE-ProRule" id="PRU10141"/>
    </source>
</evidence>
<evidence type="ECO:0000256" key="5">
    <source>
        <dbReference type="ARBA" id="ARBA00022741"/>
    </source>
</evidence>
<dbReference type="InterPro" id="IPR050823">
    <property type="entry name" value="Plant_Ser_Thr_Prot_Kinase"/>
</dbReference>
<feature type="region of interest" description="Disordered" evidence="10">
    <location>
        <begin position="94"/>
        <end position="141"/>
    </location>
</feature>
<keyword evidence="13" id="KW-1185">Reference proteome</keyword>
<dbReference type="Proteomes" id="UP000824890">
    <property type="component" value="Unassembled WGS sequence"/>
</dbReference>
<evidence type="ECO:0000256" key="9">
    <source>
        <dbReference type="RuleBase" id="RU000304"/>
    </source>
</evidence>
<evidence type="ECO:0000313" key="12">
    <source>
        <dbReference type="EMBL" id="KAH0899229.1"/>
    </source>
</evidence>